<evidence type="ECO:0000256" key="6">
    <source>
        <dbReference type="ARBA" id="ARBA00023136"/>
    </source>
</evidence>
<dbReference type="RefSeq" id="WP_266337183.1">
    <property type="nucleotide sequence ID" value="NZ_JAPKNK010000001.1"/>
</dbReference>
<evidence type="ECO:0000256" key="3">
    <source>
        <dbReference type="ARBA" id="ARBA00022475"/>
    </source>
</evidence>
<dbReference type="PANTHER" id="PTHR32243:SF18">
    <property type="entry name" value="INNER MEMBRANE ABC TRANSPORTER PERMEASE PROTEIN YCJP"/>
    <property type="match status" value="1"/>
</dbReference>
<evidence type="ECO:0000256" key="1">
    <source>
        <dbReference type="ARBA" id="ARBA00004651"/>
    </source>
</evidence>
<name>A0A9X3DZD8_9HYPH</name>
<comment type="subcellular location">
    <subcellularLocation>
        <location evidence="1 7">Cell membrane</location>
        <topology evidence="1 7">Multi-pass membrane protein</topology>
    </subcellularLocation>
</comment>
<keyword evidence="6 7" id="KW-0472">Membrane</keyword>
<keyword evidence="10" id="KW-1185">Reference proteome</keyword>
<proteinExistence type="inferred from homology"/>
<gene>
    <name evidence="9" type="ORF">OSH07_03395</name>
</gene>
<dbReference type="SUPFAM" id="SSF161098">
    <property type="entry name" value="MetI-like"/>
    <property type="match status" value="1"/>
</dbReference>
<evidence type="ECO:0000256" key="4">
    <source>
        <dbReference type="ARBA" id="ARBA00022692"/>
    </source>
</evidence>
<dbReference type="CDD" id="cd06261">
    <property type="entry name" value="TM_PBP2"/>
    <property type="match status" value="1"/>
</dbReference>
<feature type="transmembrane region" description="Helical" evidence="7">
    <location>
        <begin position="145"/>
        <end position="166"/>
    </location>
</feature>
<dbReference type="AlphaFoldDB" id="A0A9X3DZD8"/>
<dbReference type="InterPro" id="IPR050901">
    <property type="entry name" value="BP-dep_ABC_trans_perm"/>
</dbReference>
<accession>A0A9X3DZD8</accession>
<dbReference type="EMBL" id="JAPKNK010000001">
    <property type="protein sequence ID" value="MCX5568231.1"/>
    <property type="molecule type" value="Genomic_DNA"/>
</dbReference>
<keyword evidence="5 7" id="KW-1133">Transmembrane helix</keyword>
<organism evidence="9 10">
    <name type="scientific">Kaistia nematophila</name>
    <dbReference type="NCBI Taxonomy" id="2994654"/>
    <lineage>
        <taxon>Bacteria</taxon>
        <taxon>Pseudomonadati</taxon>
        <taxon>Pseudomonadota</taxon>
        <taxon>Alphaproteobacteria</taxon>
        <taxon>Hyphomicrobiales</taxon>
        <taxon>Kaistiaceae</taxon>
        <taxon>Kaistia</taxon>
    </lineage>
</organism>
<dbReference type="Gene3D" id="1.10.3720.10">
    <property type="entry name" value="MetI-like"/>
    <property type="match status" value="1"/>
</dbReference>
<evidence type="ECO:0000259" key="8">
    <source>
        <dbReference type="PROSITE" id="PS50928"/>
    </source>
</evidence>
<feature type="transmembrane region" description="Helical" evidence="7">
    <location>
        <begin position="109"/>
        <end position="133"/>
    </location>
</feature>
<comment type="similarity">
    <text evidence="7">Belongs to the binding-protein-dependent transport system permease family.</text>
</comment>
<comment type="caution">
    <text evidence="9">The sequence shown here is derived from an EMBL/GenBank/DDBJ whole genome shotgun (WGS) entry which is preliminary data.</text>
</comment>
<reference evidence="9" key="1">
    <citation type="submission" date="2022-11" db="EMBL/GenBank/DDBJ databases">
        <title>Biodiversity and phylogenetic relationships of bacteria.</title>
        <authorList>
            <person name="Machado R.A.R."/>
            <person name="Bhat A."/>
            <person name="Loulou A."/>
            <person name="Kallel S."/>
        </authorList>
    </citation>
    <scope>NUCLEOTIDE SEQUENCE</scope>
    <source>
        <strain evidence="9">K-TC2</strain>
    </source>
</reference>
<feature type="transmembrane region" description="Helical" evidence="7">
    <location>
        <begin position="178"/>
        <end position="196"/>
    </location>
</feature>
<dbReference type="PANTHER" id="PTHR32243">
    <property type="entry name" value="MALTOSE TRANSPORT SYSTEM PERMEASE-RELATED"/>
    <property type="match status" value="1"/>
</dbReference>
<dbReference type="InterPro" id="IPR000515">
    <property type="entry name" value="MetI-like"/>
</dbReference>
<evidence type="ECO:0000313" key="10">
    <source>
        <dbReference type="Proteomes" id="UP001144805"/>
    </source>
</evidence>
<dbReference type="PROSITE" id="PS50928">
    <property type="entry name" value="ABC_TM1"/>
    <property type="match status" value="1"/>
</dbReference>
<evidence type="ECO:0000256" key="2">
    <source>
        <dbReference type="ARBA" id="ARBA00022448"/>
    </source>
</evidence>
<keyword evidence="2 7" id="KW-0813">Transport</keyword>
<keyword evidence="3" id="KW-1003">Cell membrane</keyword>
<dbReference type="Pfam" id="PF00528">
    <property type="entry name" value="BPD_transp_1"/>
    <property type="match status" value="1"/>
</dbReference>
<evidence type="ECO:0000256" key="5">
    <source>
        <dbReference type="ARBA" id="ARBA00022989"/>
    </source>
</evidence>
<feature type="domain" description="ABC transmembrane type-1" evidence="8">
    <location>
        <begin position="105"/>
        <end position="299"/>
    </location>
</feature>
<dbReference type="GO" id="GO:0005886">
    <property type="term" value="C:plasma membrane"/>
    <property type="evidence" value="ECO:0007669"/>
    <property type="project" value="UniProtKB-SubCell"/>
</dbReference>
<sequence length="313" mass="34848">MKAQTAMATRYQAYREPPSEFASNTKRIAGKVAIYGLLLLWTFIALFPIYWTITTSFKVAVDVTQGHLIPFVDYTPDWRGWRSIGLSPDTIFNTSTVREEFMKRFMNSAIMSIGASLLAVILGSLAAYGLVRFDYKFAIWRNRDISFFFLSQLILPPVVLAMPFLVLYKELALLDTRIGLIVVYTLMVLPIVIWIMRDQFRGIPVELEQAALVDGCSTWGAFLRIVLPISLPGMVAAFILSVVLCWNEYFFAALLTSTNANTLPVMVASQTGSQGINWWSMAALSTAAIAPLAIVGIFLERYIVKGLTAGAVK</sequence>
<dbReference type="GO" id="GO:0055085">
    <property type="term" value="P:transmembrane transport"/>
    <property type="evidence" value="ECO:0007669"/>
    <property type="project" value="InterPro"/>
</dbReference>
<evidence type="ECO:0000256" key="7">
    <source>
        <dbReference type="RuleBase" id="RU363032"/>
    </source>
</evidence>
<keyword evidence="4 7" id="KW-0812">Transmembrane</keyword>
<evidence type="ECO:0000313" key="9">
    <source>
        <dbReference type="EMBL" id="MCX5568231.1"/>
    </source>
</evidence>
<protein>
    <submittedName>
        <fullName evidence="9">Carbohydrate ABC transporter permease</fullName>
    </submittedName>
</protein>
<dbReference type="Proteomes" id="UP001144805">
    <property type="component" value="Unassembled WGS sequence"/>
</dbReference>
<dbReference type="InterPro" id="IPR035906">
    <property type="entry name" value="MetI-like_sf"/>
</dbReference>
<feature type="transmembrane region" description="Helical" evidence="7">
    <location>
        <begin position="32"/>
        <end position="53"/>
    </location>
</feature>
<feature type="transmembrane region" description="Helical" evidence="7">
    <location>
        <begin position="276"/>
        <end position="299"/>
    </location>
</feature>